<keyword evidence="4" id="KW-1185">Reference proteome</keyword>
<comment type="similarity">
    <text evidence="1">Belongs to the THEM6 family.</text>
</comment>
<proteinExistence type="inferred from homology"/>
<dbReference type="PANTHER" id="PTHR12475:SF4">
    <property type="entry name" value="PROTEIN THEM6"/>
    <property type="match status" value="1"/>
</dbReference>
<dbReference type="EMBL" id="CAIIXF020000002">
    <property type="protein sequence ID" value="CAH1778091.1"/>
    <property type="molecule type" value="Genomic_DNA"/>
</dbReference>
<dbReference type="OrthoDB" id="265761at2759"/>
<name>A0A8J1TIG6_OWEFU</name>
<accession>A0A8J1TIG6</accession>
<evidence type="ECO:0000313" key="4">
    <source>
        <dbReference type="Proteomes" id="UP000749559"/>
    </source>
</evidence>
<sequence>MFWILLISTFLFCFFDFHYFWRGILMYILALVKRTIRPVDALNGEVFTPGICLTTDLDLVLHMNNARYLRECDFARFDFWITTGIYQAVRKLKGRMLAGASTIRYRKSIDLFDTYNIITKLLCWDDKAFYVEQKFVRNRDSFVCAVVTLKQTWSGGISPQNALDDHYGRPVSPLPTPEHVKHWIHYNNLSSEILRKSS</sequence>
<evidence type="ECO:0000256" key="2">
    <source>
        <dbReference type="ARBA" id="ARBA00041112"/>
    </source>
</evidence>
<dbReference type="Pfam" id="PF13279">
    <property type="entry name" value="4HBT_2"/>
    <property type="match status" value="1"/>
</dbReference>
<dbReference type="Gene3D" id="3.10.129.10">
    <property type="entry name" value="Hotdog Thioesterase"/>
    <property type="match status" value="1"/>
</dbReference>
<dbReference type="InterPro" id="IPR029069">
    <property type="entry name" value="HotDog_dom_sf"/>
</dbReference>
<protein>
    <recommendedName>
        <fullName evidence="2">Protein THEM6</fullName>
    </recommendedName>
</protein>
<dbReference type="SUPFAM" id="SSF54637">
    <property type="entry name" value="Thioesterase/thiol ester dehydrase-isomerase"/>
    <property type="match status" value="1"/>
</dbReference>
<comment type="caution">
    <text evidence="3">The sequence shown here is derived from an EMBL/GenBank/DDBJ whole genome shotgun (WGS) entry which is preliminary data.</text>
</comment>
<evidence type="ECO:0000256" key="1">
    <source>
        <dbReference type="ARBA" id="ARBA00038228"/>
    </source>
</evidence>
<dbReference type="CDD" id="cd00586">
    <property type="entry name" value="4HBT"/>
    <property type="match status" value="1"/>
</dbReference>
<dbReference type="Proteomes" id="UP000749559">
    <property type="component" value="Unassembled WGS sequence"/>
</dbReference>
<dbReference type="PANTHER" id="PTHR12475">
    <property type="match status" value="1"/>
</dbReference>
<reference evidence="3" key="1">
    <citation type="submission" date="2022-03" db="EMBL/GenBank/DDBJ databases">
        <authorList>
            <person name="Martin C."/>
        </authorList>
    </citation>
    <scope>NUCLEOTIDE SEQUENCE</scope>
</reference>
<organism evidence="3 4">
    <name type="scientific">Owenia fusiformis</name>
    <name type="common">Polychaete worm</name>
    <dbReference type="NCBI Taxonomy" id="6347"/>
    <lineage>
        <taxon>Eukaryota</taxon>
        <taxon>Metazoa</taxon>
        <taxon>Spiralia</taxon>
        <taxon>Lophotrochozoa</taxon>
        <taxon>Annelida</taxon>
        <taxon>Polychaeta</taxon>
        <taxon>Sedentaria</taxon>
        <taxon>Canalipalpata</taxon>
        <taxon>Sabellida</taxon>
        <taxon>Oweniida</taxon>
        <taxon>Oweniidae</taxon>
        <taxon>Owenia</taxon>
    </lineage>
</organism>
<dbReference type="InterPro" id="IPR051490">
    <property type="entry name" value="THEM6_lcsJ_thioesterase"/>
</dbReference>
<dbReference type="AlphaFoldDB" id="A0A8J1TIG6"/>
<gene>
    <name evidence="3" type="ORF">OFUS_LOCUS5060</name>
</gene>
<evidence type="ECO:0000313" key="3">
    <source>
        <dbReference type="EMBL" id="CAH1778091.1"/>
    </source>
</evidence>